<dbReference type="OrthoDB" id="9809515at2"/>
<keyword evidence="2" id="KW-1185">Reference proteome</keyword>
<evidence type="ECO:0000313" key="1">
    <source>
        <dbReference type="EMBL" id="PEN09614.1"/>
    </source>
</evidence>
<dbReference type="PANTHER" id="PTHR34849:SF3">
    <property type="entry name" value="SSR2962 PROTEIN"/>
    <property type="match status" value="1"/>
</dbReference>
<dbReference type="EMBL" id="PDEP01000001">
    <property type="protein sequence ID" value="PEN09614.1"/>
    <property type="molecule type" value="Genomic_DNA"/>
</dbReference>
<dbReference type="Pfam" id="PF04255">
    <property type="entry name" value="DUF433"/>
    <property type="match status" value="1"/>
</dbReference>
<accession>A0A2H3NXE7</accession>
<proteinExistence type="predicted"/>
<protein>
    <submittedName>
        <fullName evidence="1">Antitoxin</fullName>
    </submittedName>
</protein>
<dbReference type="SUPFAM" id="SSF46689">
    <property type="entry name" value="Homeodomain-like"/>
    <property type="match status" value="1"/>
</dbReference>
<comment type="caution">
    <text evidence="1">The sequence shown here is derived from an EMBL/GenBank/DDBJ whole genome shotgun (WGS) entry which is preliminary data.</text>
</comment>
<dbReference type="RefSeq" id="WP_098061012.1">
    <property type="nucleotide sequence ID" value="NZ_PDEP01000001.1"/>
</dbReference>
<organism evidence="1 2">
    <name type="scientific">Longimonas halophila</name>
    <dbReference type="NCBI Taxonomy" id="1469170"/>
    <lineage>
        <taxon>Bacteria</taxon>
        <taxon>Pseudomonadati</taxon>
        <taxon>Rhodothermota</taxon>
        <taxon>Rhodothermia</taxon>
        <taxon>Rhodothermales</taxon>
        <taxon>Salisaetaceae</taxon>
        <taxon>Longimonas</taxon>
    </lineage>
</organism>
<dbReference type="Gene3D" id="1.10.10.10">
    <property type="entry name" value="Winged helix-like DNA-binding domain superfamily/Winged helix DNA-binding domain"/>
    <property type="match status" value="1"/>
</dbReference>
<dbReference type="InterPro" id="IPR036388">
    <property type="entry name" value="WH-like_DNA-bd_sf"/>
</dbReference>
<dbReference type="AlphaFoldDB" id="A0A2H3NXE7"/>
<evidence type="ECO:0000313" key="2">
    <source>
        <dbReference type="Proteomes" id="UP000221024"/>
    </source>
</evidence>
<dbReference type="PANTHER" id="PTHR34849">
    <property type="entry name" value="SSL5025 PROTEIN"/>
    <property type="match status" value="1"/>
</dbReference>
<sequence>MPPSVSYRDRIQVRSDVHFGKPCVAGTRIPITDVLELVQEGVPFDQITTEYYPDLVEDDVRACVWYATEMIKTEETHIVAP</sequence>
<dbReference type="Proteomes" id="UP000221024">
    <property type="component" value="Unassembled WGS sequence"/>
</dbReference>
<dbReference type="InterPro" id="IPR009057">
    <property type="entry name" value="Homeodomain-like_sf"/>
</dbReference>
<gene>
    <name evidence="1" type="ORF">CRI93_02475</name>
</gene>
<name>A0A2H3NXE7_9BACT</name>
<dbReference type="InterPro" id="IPR007367">
    <property type="entry name" value="DUF433"/>
</dbReference>
<reference evidence="1 2" key="1">
    <citation type="submission" date="2017-10" db="EMBL/GenBank/DDBJ databases">
        <title>Draft genome of Longimonas halophila.</title>
        <authorList>
            <person name="Goh K.M."/>
            <person name="Shamsir M.S."/>
            <person name="Lim S.W."/>
        </authorList>
    </citation>
    <scope>NUCLEOTIDE SEQUENCE [LARGE SCALE GENOMIC DNA]</scope>
    <source>
        <strain evidence="1 2">KCTC 42399</strain>
    </source>
</reference>